<dbReference type="PROSITE" id="PS51485">
    <property type="entry name" value="PHYTOCYANIN"/>
    <property type="match status" value="1"/>
</dbReference>
<keyword evidence="8" id="KW-1185">Reference proteome</keyword>
<dbReference type="Proteomes" id="UP000436088">
    <property type="component" value="Unassembled WGS sequence"/>
</dbReference>
<dbReference type="GO" id="GO:0009055">
    <property type="term" value="F:electron transfer activity"/>
    <property type="evidence" value="ECO:0007669"/>
    <property type="project" value="InterPro"/>
</dbReference>
<feature type="region of interest" description="Disordered" evidence="4">
    <location>
        <begin position="123"/>
        <end position="161"/>
    </location>
</feature>
<dbReference type="InterPro" id="IPR003245">
    <property type="entry name" value="Phytocyanin_dom"/>
</dbReference>
<protein>
    <submittedName>
        <fullName evidence="7">Basic helix-loop-helix DNA-binding superfamily protein</fullName>
    </submittedName>
</protein>
<evidence type="ECO:0000313" key="8">
    <source>
        <dbReference type="Proteomes" id="UP000436088"/>
    </source>
</evidence>
<comment type="caution">
    <text evidence="7">The sequence shown here is derived from an EMBL/GenBank/DDBJ whole genome shotgun (WGS) entry which is preliminary data.</text>
</comment>
<evidence type="ECO:0000256" key="1">
    <source>
        <dbReference type="ARBA" id="ARBA00022723"/>
    </source>
</evidence>
<feature type="signal peptide" evidence="5">
    <location>
        <begin position="1"/>
        <end position="23"/>
    </location>
</feature>
<keyword evidence="1" id="KW-0479">Metal-binding</keyword>
<evidence type="ECO:0000256" key="3">
    <source>
        <dbReference type="ARBA" id="ARBA00023180"/>
    </source>
</evidence>
<keyword evidence="2" id="KW-0186">Copper</keyword>
<dbReference type="InterPro" id="IPR028871">
    <property type="entry name" value="BlueCu_1_BS"/>
</dbReference>
<evidence type="ECO:0000313" key="7">
    <source>
        <dbReference type="EMBL" id="KAE8696611.1"/>
    </source>
</evidence>
<keyword evidence="3" id="KW-0325">Glycoprotein</keyword>
<reference evidence="7" key="1">
    <citation type="submission" date="2019-09" db="EMBL/GenBank/DDBJ databases">
        <title>Draft genome information of white flower Hibiscus syriacus.</title>
        <authorList>
            <person name="Kim Y.-M."/>
        </authorList>
    </citation>
    <scope>NUCLEOTIDE SEQUENCE [LARGE SCALE GENOMIC DNA]</scope>
    <source>
        <strain evidence="7">YM2019G1</strain>
    </source>
</reference>
<dbReference type="GO" id="GO:0005886">
    <property type="term" value="C:plasma membrane"/>
    <property type="evidence" value="ECO:0007669"/>
    <property type="project" value="TreeGrafter"/>
</dbReference>
<dbReference type="GO" id="GO:0003677">
    <property type="term" value="F:DNA binding"/>
    <property type="evidence" value="ECO:0007669"/>
    <property type="project" value="UniProtKB-KW"/>
</dbReference>
<evidence type="ECO:0000256" key="5">
    <source>
        <dbReference type="SAM" id="SignalP"/>
    </source>
</evidence>
<dbReference type="Gene3D" id="2.60.40.420">
    <property type="entry name" value="Cupredoxins - blue copper proteins"/>
    <property type="match status" value="1"/>
</dbReference>
<dbReference type="PROSITE" id="PS00196">
    <property type="entry name" value="COPPER_BLUE"/>
    <property type="match status" value="1"/>
</dbReference>
<dbReference type="AlphaFoldDB" id="A0A6A2ZX66"/>
<name>A0A6A2ZX66_HIBSY</name>
<dbReference type="PANTHER" id="PTHR33021">
    <property type="entry name" value="BLUE COPPER PROTEIN"/>
    <property type="match status" value="1"/>
</dbReference>
<dbReference type="InterPro" id="IPR008972">
    <property type="entry name" value="Cupredoxin"/>
</dbReference>
<dbReference type="EMBL" id="VEPZ02001063">
    <property type="protein sequence ID" value="KAE8696611.1"/>
    <property type="molecule type" value="Genomic_DNA"/>
</dbReference>
<dbReference type="CDD" id="cd04216">
    <property type="entry name" value="Phytocyanin"/>
    <property type="match status" value="1"/>
</dbReference>
<feature type="domain" description="Phytocyanin" evidence="6">
    <location>
        <begin position="24"/>
        <end position="123"/>
    </location>
</feature>
<evidence type="ECO:0000256" key="2">
    <source>
        <dbReference type="ARBA" id="ARBA00023008"/>
    </source>
</evidence>
<dbReference type="OrthoDB" id="687020at2759"/>
<dbReference type="InterPro" id="IPR039391">
    <property type="entry name" value="Phytocyanin-like"/>
</dbReference>
<evidence type="ECO:0000259" key="6">
    <source>
        <dbReference type="PROSITE" id="PS51485"/>
    </source>
</evidence>
<keyword evidence="5" id="KW-0732">Signal</keyword>
<evidence type="ECO:0000256" key="4">
    <source>
        <dbReference type="SAM" id="MobiDB-lite"/>
    </source>
</evidence>
<feature type="compositionally biased region" description="Low complexity" evidence="4">
    <location>
        <begin position="123"/>
        <end position="148"/>
    </location>
</feature>
<gene>
    <name evidence="7" type="ORF">F3Y22_tig00110654pilonHSYRG00018</name>
</gene>
<proteinExistence type="predicted"/>
<keyword evidence="7" id="KW-0238">DNA-binding</keyword>
<accession>A0A6A2ZX66</accession>
<dbReference type="PANTHER" id="PTHR33021:SF499">
    <property type="entry name" value="OS12G0150500 PROTEIN"/>
    <property type="match status" value="1"/>
</dbReference>
<dbReference type="GO" id="GO:0046872">
    <property type="term" value="F:metal ion binding"/>
    <property type="evidence" value="ECO:0007669"/>
    <property type="project" value="UniProtKB-KW"/>
</dbReference>
<sequence length="182" mass="18590">MAVRRALLVFFAATAIVFQLAMAVDHTVGAPNGGWDTSTDLAAWARSQSFTVGDNLVFRYTSNHDVVEVTQANYDSCSISNSVETHTGGNTVIALSSPGRRYFICGTPGHCSQGMKVEIDTLASAGTPPGSAPGTPSSPEVPSAESPGSTPPPPPPASSNGVGLKACLAGGIGLMLMMPLAI</sequence>
<dbReference type="FunFam" id="2.60.40.420:FF:000003">
    <property type="entry name" value="Blue copper"/>
    <property type="match status" value="1"/>
</dbReference>
<dbReference type="SUPFAM" id="SSF49503">
    <property type="entry name" value="Cupredoxins"/>
    <property type="match status" value="1"/>
</dbReference>
<organism evidence="7 8">
    <name type="scientific">Hibiscus syriacus</name>
    <name type="common">Rose of Sharon</name>
    <dbReference type="NCBI Taxonomy" id="106335"/>
    <lineage>
        <taxon>Eukaryota</taxon>
        <taxon>Viridiplantae</taxon>
        <taxon>Streptophyta</taxon>
        <taxon>Embryophyta</taxon>
        <taxon>Tracheophyta</taxon>
        <taxon>Spermatophyta</taxon>
        <taxon>Magnoliopsida</taxon>
        <taxon>eudicotyledons</taxon>
        <taxon>Gunneridae</taxon>
        <taxon>Pentapetalae</taxon>
        <taxon>rosids</taxon>
        <taxon>malvids</taxon>
        <taxon>Malvales</taxon>
        <taxon>Malvaceae</taxon>
        <taxon>Malvoideae</taxon>
        <taxon>Hibiscus</taxon>
    </lineage>
</organism>
<dbReference type="Pfam" id="PF02298">
    <property type="entry name" value="Cu_bind_like"/>
    <property type="match status" value="1"/>
</dbReference>
<feature type="chain" id="PRO_5025437314" evidence="5">
    <location>
        <begin position="24"/>
        <end position="182"/>
    </location>
</feature>